<accession>A0A7S0J4Q9</accession>
<dbReference type="EMBL" id="HBER01032682">
    <property type="protein sequence ID" value="CAD8541152.1"/>
    <property type="molecule type" value="Transcribed_RNA"/>
</dbReference>
<dbReference type="AlphaFoldDB" id="A0A7S0J4Q9"/>
<organism evidence="1">
    <name type="scientific">Calcidiscus leptoporus</name>
    <dbReference type="NCBI Taxonomy" id="127549"/>
    <lineage>
        <taxon>Eukaryota</taxon>
        <taxon>Haptista</taxon>
        <taxon>Haptophyta</taxon>
        <taxon>Prymnesiophyceae</taxon>
        <taxon>Coccolithales</taxon>
        <taxon>Calcidiscaceae</taxon>
        <taxon>Calcidiscus</taxon>
    </lineage>
</organism>
<reference evidence="1" key="1">
    <citation type="submission" date="2021-01" db="EMBL/GenBank/DDBJ databases">
        <authorList>
            <person name="Corre E."/>
            <person name="Pelletier E."/>
            <person name="Niang G."/>
            <person name="Scheremetjew M."/>
            <person name="Finn R."/>
            <person name="Kale V."/>
            <person name="Holt S."/>
            <person name="Cochrane G."/>
            <person name="Meng A."/>
            <person name="Brown T."/>
            <person name="Cohen L."/>
        </authorList>
    </citation>
    <scope>NUCLEOTIDE SEQUENCE</scope>
    <source>
        <strain evidence="1">RCC1130</strain>
    </source>
</reference>
<protein>
    <submittedName>
        <fullName evidence="1">Uncharacterized protein</fullName>
    </submittedName>
</protein>
<proteinExistence type="predicted"/>
<evidence type="ECO:0000313" key="1">
    <source>
        <dbReference type="EMBL" id="CAD8541152.1"/>
    </source>
</evidence>
<name>A0A7S0J4Q9_9EUKA</name>
<gene>
    <name evidence="1" type="ORF">CLEP1334_LOCUS16438</name>
</gene>
<sequence length="118" mass="12640">MLMRWLQPVAAATAIAEEEAVEQRRRQLPKTLALSAPPPMAEQRARAFEEAAQSWRLGREEVAWRDAAARSGRIAVSSLVFSISGGSIAAPFLAGLGVCASLQGSPSSTHLCKQEPRA</sequence>